<dbReference type="GO" id="GO:0019695">
    <property type="term" value="P:choline metabolic process"/>
    <property type="evidence" value="ECO:0007669"/>
    <property type="project" value="TreeGrafter"/>
</dbReference>
<feature type="transmembrane region" description="Helical" evidence="9">
    <location>
        <begin position="6"/>
        <end position="23"/>
    </location>
</feature>
<dbReference type="Pfam" id="PF00135">
    <property type="entry name" value="COesterase"/>
    <property type="match status" value="1"/>
</dbReference>
<keyword evidence="5" id="KW-1015">Disulfide bond</keyword>
<dbReference type="WBParaSite" id="SVE_1014200.1">
    <property type="protein sequence ID" value="SVE_1014200.1"/>
    <property type="gene ID" value="SVE_1014200"/>
</dbReference>
<evidence type="ECO:0000256" key="9">
    <source>
        <dbReference type="SAM" id="Phobius"/>
    </source>
</evidence>
<dbReference type="InterPro" id="IPR029058">
    <property type="entry name" value="AB_hydrolase_fold"/>
</dbReference>
<evidence type="ECO:0000259" key="10">
    <source>
        <dbReference type="Pfam" id="PF00135"/>
    </source>
</evidence>
<evidence type="ECO:0000256" key="4">
    <source>
        <dbReference type="ARBA" id="ARBA00022867"/>
    </source>
</evidence>
<evidence type="ECO:0000313" key="12">
    <source>
        <dbReference type="WBParaSite" id="SVE_1014200.1"/>
    </source>
</evidence>
<dbReference type="AlphaFoldDB" id="A0A0K0FMB5"/>
<accession>A0A0K0FMB5</accession>
<keyword evidence="2" id="KW-0719">Serine esterase</keyword>
<evidence type="ECO:0000256" key="5">
    <source>
        <dbReference type="ARBA" id="ARBA00023157"/>
    </source>
</evidence>
<dbReference type="GO" id="GO:0005615">
    <property type="term" value="C:extracellular space"/>
    <property type="evidence" value="ECO:0007669"/>
    <property type="project" value="TreeGrafter"/>
</dbReference>
<comment type="catalytic activity">
    <reaction evidence="6">
        <text>acetylcholine + H2O = choline + acetate + H(+)</text>
        <dbReference type="Rhea" id="RHEA:17561"/>
        <dbReference type="ChEBI" id="CHEBI:15354"/>
        <dbReference type="ChEBI" id="CHEBI:15355"/>
        <dbReference type="ChEBI" id="CHEBI:15377"/>
        <dbReference type="ChEBI" id="CHEBI:15378"/>
        <dbReference type="ChEBI" id="CHEBI:30089"/>
        <dbReference type="EC" id="3.1.1.7"/>
    </reaction>
</comment>
<dbReference type="InterPro" id="IPR000997">
    <property type="entry name" value="Cholinesterase"/>
</dbReference>
<feature type="active site" description="Charge relay system" evidence="7">
    <location>
        <position position="486"/>
    </location>
</feature>
<dbReference type="PRINTS" id="PR00878">
    <property type="entry name" value="CHOLNESTRASE"/>
</dbReference>
<protein>
    <recommendedName>
        <fullName evidence="8">Carboxylic ester hydrolase</fullName>
        <ecNumber evidence="8">3.1.1.-</ecNumber>
    </recommendedName>
</protein>
<evidence type="ECO:0000256" key="3">
    <source>
        <dbReference type="ARBA" id="ARBA00022801"/>
    </source>
</evidence>
<reference evidence="12" key="2">
    <citation type="submission" date="2015-08" db="UniProtKB">
        <authorList>
            <consortium name="WormBaseParasite"/>
        </authorList>
    </citation>
    <scope>IDENTIFICATION</scope>
</reference>
<dbReference type="SUPFAM" id="SSF53474">
    <property type="entry name" value="alpha/beta-Hydrolases"/>
    <property type="match status" value="1"/>
</dbReference>
<dbReference type="InterPro" id="IPR002018">
    <property type="entry name" value="CarbesteraseB"/>
</dbReference>
<dbReference type="CDD" id="cd00312">
    <property type="entry name" value="Esterase_lipase"/>
    <property type="match status" value="1"/>
</dbReference>
<evidence type="ECO:0000256" key="6">
    <source>
        <dbReference type="ARBA" id="ARBA00048484"/>
    </source>
</evidence>
<dbReference type="GO" id="GO:0005886">
    <property type="term" value="C:plasma membrane"/>
    <property type="evidence" value="ECO:0007669"/>
    <property type="project" value="TreeGrafter"/>
</dbReference>
<dbReference type="STRING" id="75913.A0A0K0FMB5"/>
<dbReference type="Proteomes" id="UP000035680">
    <property type="component" value="Unassembled WGS sequence"/>
</dbReference>
<reference evidence="11" key="1">
    <citation type="submission" date="2014-07" db="EMBL/GenBank/DDBJ databases">
        <authorList>
            <person name="Martin A.A"/>
            <person name="De Silva N."/>
        </authorList>
    </citation>
    <scope>NUCLEOTIDE SEQUENCE</scope>
</reference>
<dbReference type="GO" id="GO:0003990">
    <property type="term" value="F:acetylcholinesterase activity"/>
    <property type="evidence" value="ECO:0007669"/>
    <property type="project" value="UniProtKB-EC"/>
</dbReference>
<keyword evidence="9" id="KW-1133">Transmembrane helix</keyword>
<dbReference type="PROSITE" id="PS00941">
    <property type="entry name" value="CARBOXYLESTERASE_B_2"/>
    <property type="match status" value="1"/>
</dbReference>
<keyword evidence="9" id="KW-0472">Membrane</keyword>
<dbReference type="FunFam" id="3.40.50.1820:FF:000029">
    <property type="entry name" value="Acetylcholinesterase"/>
    <property type="match status" value="1"/>
</dbReference>
<dbReference type="PANTHER" id="PTHR43918">
    <property type="entry name" value="ACETYLCHOLINESTERASE"/>
    <property type="match status" value="1"/>
</dbReference>
<feature type="active site" description="Charge relay system" evidence="7">
    <location>
        <position position="364"/>
    </location>
</feature>
<organism evidence="11 12">
    <name type="scientific">Strongyloides venezuelensis</name>
    <name type="common">Threadworm</name>
    <dbReference type="NCBI Taxonomy" id="75913"/>
    <lineage>
        <taxon>Eukaryota</taxon>
        <taxon>Metazoa</taxon>
        <taxon>Ecdysozoa</taxon>
        <taxon>Nematoda</taxon>
        <taxon>Chromadorea</taxon>
        <taxon>Rhabditida</taxon>
        <taxon>Tylenchina</taxon>
        <taxon>Panagrolaimomorpha</taxon>
        <taxon>Strongyloidoidea</taxon>
        <taxon>Strongyloididae</taxon>
        <taxon>Strongyloides</taxon>
    </lineage>
</organism>
<name>A0A0K0FMB5_STRVS</name>
<dbReference type="EC" id="3.1.1.-" evidence="8"/>
<keyword evidence="11" id="KW-1185">Reference proteome</keyword>
<evidence type="ECO:0000256" key="8">
    <source>
        <dbReference type="RuleBase" id="RU361235"/>
    </source>
</evidence>
<keyword evidence="9" id="KW-0812">Transmembrane</keyword>
<feature type="domain" description="Carboxylesterase type B" evidence="10">
    <location>
        <begin position="34"/>
        <end position="580"/>
    </location>
</feature>
<dbReference type="Gene3D" id="3.40.50.1820">
    <property type="entry name" value="alpha/beta hydrolase"/>
    <property type="match status" value="1"/>
</dbReference>
<proteinExistence type="inferred from homology"/>
<dbReference type="InterPro" id="IPR019819">
    <property type="entry name" value="Carboxylesterase_B_CS"/>
</dbReference>
<keyword evidence="4" id="KW-0531">Neurotransmitter degradation</keyword>
<dbReference type="GO" id="GO:0006581">
    <property type="term" value="P:acetylcholine catabolic process"/>
    <property type="evidence" value="ECO:0007669"/>
    <property type="project" value="TreeGrafter"/>
</dbReference>
<keyword evidence="3 8" id="KW-0378">Hydrolase</keyword>
<dbReference type="InterPro" id="IPR050654">
    <property type="entry name" value="AChE-related_enzymes"/>
</dbReference>
<dbReference type="PROSITE" id="PS00122">
    <property type="entry name" value="CARBOXYLESTERASE_B_1"/>
    <property type="match status" value="1"/>
</dbReference>
<comment type="similarity">
    <text evidence="1 8">Belongs to the type-B carboxylesterase/lipase family.</text>
</comment>
<sequence>MIIRNFYYFGNWYLIFLVILIWIKNSVSHFTSTQPLVHLSDGSPILGQTLLAPNGKIVTQFLGVPFAEPPIGNLRFRKPLPKKPWRHVLNATTPPNACVQSLDTYFGDFFGADSWNCHGPLSEDCLYLNIYVPNEIDPTKKLAVLVWIYGGGFWSGCSSLDVYDGKIFATEENVIIVTLNYRVTVFGFLYMGREEAPGNMGLWDQLMAMKWVHKHIEVFGGDPETVTIFGESAGAASVSMHMLSEKSTPYFKRAIIQSGSATAPWALENRKVALHRVLVVYEHMKCGNISRKLEEVNMDKVLDCFMKASAKKILDSEWSPVMEFADFPWVPVIDGDFLVEQAATSLKEGRFKKTDLLAGSNQDEAIYFIVYQLGDIFPPEEFFVKQDFIKNRESWIRSIHNLLPRQFLKNSLAMSAIIHEYEPNALPVKPQSWVDSLDKMLGDFQFTCNVNEFALAHTIHGGQTYYYMFSHRASEQTWPEWMGVLHGYEINFIFGEPYNTDKYSYTKEEQELASRFMRYWANFARTGNPNKNPDGTFTADNWPKYDQHTMEYMNLTIESAYANGAKLIGSGPRRKECSFWKAVLPNLIAATNDVGESVIHWRNLMSKWENEYIVDWQFHFEQYKKYQSYRHSDANGYCDL</sequence>
<dbReference type="ESTHER" id="9bila-a0a0k0fmb5">
    <property type="family name" value="ACHE"/>
</dbReference>
<dbReference type="PANTHER" id="PTHR43918:SF12">
    <property type="entry name" value="ACETYLCHOLINESTERASE 1"/>
    <property type="match status" value="1"/>
</dbReference>
<evidence type="ECO:0000256" key="7">
    <source>
        <dbReference type="PIRSR" id="PIRSR600997-1"/>
    </source>
</evidence>
<evidence type="ECO:0000256" key="2">
    <source>
        <dbReference type="ARBA" id="ARBA00022487"/>
    </source>
</evidence>
<feature type="active site" description="Acyl-ester intermediate" evidence="7">
    <location>
        <position position="232"/>
    </location>
</feature>
<evidence type="ECO:0000256" key="1">
    <source>
        <dbReference type="ARBA" id="ARBA00005964"/>
    </source>
</evidence>
<dbReference type="InterPro" id="IPR019826">
    <property type="entry name" value="Carboxylesterase_B_AS"/>
</dbReference>
<evidence type="ECO:0000313" key="11">
    <source>
        <dbReference type="Proteomes" id="UP000035680"/>
    </source>
</evidence>